<dbReference type="AlphaFoldDB" id="A0AAF0ZR45"/>
<keyword evidence="2" id="KW-1185">Reference proteome</keyword>
<proteinExistence type="predicted"/>
<dbReference type="Proteomes" id="UP001234989">
    <property type="component" value="Chromosome 9"/>
</dbReference>
<accession>A0AAF0ZR45</accession>
<evidence type="ECO:0000313" key="2">
    <source>
        <dbReference type="Proteomes" id="UP001234989"/>
    </source>
</evidence>
<evidence type="ECO:0000313" key="1">
    <source>
        <dbReference type="EMBL" id="WMV46460.1"/>
    </source>
</evidence>
<organism evidence="1 2">
    <name type="scientific">Solanum verrucosum</name>
    <dbReference type="NCBI Taxonomy" id="315347"/>
    <lineage>
        <taxon>Eukaryota</taxon>
        <taxon>Viridiplantae</taxon>
        <taxon>Streptophyta</taxon>
        <taxon>Embryophyta</taxon>
        <taxon>Tracheophyta</taxon>
        <taxon>Spermatophyta</taxon>
        <taxon>Magnoliopsida</taxon>
        <taxon>eudicotyledons</taxon>
        <taxon>Gunneridae</taxon>
        <taxon>Pentapetalae</taxon>
        <taxon>asterids</taxon>
        <taxon>lamiids</taxon>
        <taxon>Solanales</taxon>
        <taxon>Solanaceae</taxon>
        <taxon>Solanoideae</taxon>
        <taxon>Solaneae</taxon>
        <taxon>Solanum</taxon>
    </lineage>
</organism>
<gene>
    <name evidence="1" type="ORF">MTR67_039845</name>
</gene>
<name>A0AAF0ZR45_SOLVR</name>
<reference evidence="1" key="1">
    <citation type="submission" date="2023-08" db="EMBL/GenBank/DDBJ databases">
        <title>A de novo genome assembly of Solanum verrucosum Schlechtendal, a Mexican diploid species geographically isolated from the other diploid A-genome species in potato relatives.</title>
        <authorList>
            <person name="Hosaka K."/>
        </authorList>
    </citation>
    <scope>NUCLEOTIDE SEQUENCE</scope>
    <source>
        <tissue evidence="1">Young leaves</tissue>
    </source>
</reference>
<protein>
    <submittedName>
        <fullName evidence="1">Uncharacterized protein</fullName>
    </submittedName>
</protein>
<sequence length="63" mass="6970">MQNGKVIAYASRQLKVQENNSPTHHLELEVGSKSLPNNVFDLLKDHDMSVLYHPGKANVVADA</sequence>
<feature type="non-terminal residue" evidence="1">
    <location>
        <position position="63"/>
    </location>
</feature>
<dbReference type="EMBL" id="CP133620">
    <property type="protein sequence ID" value="WMV46460.1"/>
    <property type="molecule type" value="Genomic_DNA"/>
</dbReference>